<protein>
    <submittedName>
        <fullName evidence="4">Tripartite tricarboxylate transporter substrate binding protein</fullName>
    </submittedName>
</protein>
<dbReference type="PANTHER" id="PTHR42928">
    <property type="entry name" value="TRICARBOXYLATE-BINDING PROTEIN"/>
    <property type="match status" value="1"/>
</dbReference>
<dbReference type="PIRSF" id="PIRSF017082">
    <property type="entry name" value="YflP"/>
    <property type="match status" value="1"/>
</dbReference>
<evidence type="ECO:0000313" key="4">
    <source>
        <dbReference type="EMBL" id="URF06584.1"/>
    </source>
</evidence>
<evidence type="ECO:0000313" key="3">
    <source>
        <dbReference type="EMBL" id="TSP13768.1"/>
    </source>
</evidence>
<dbReference type="Gene3D" id="3.40.190.10">
    <property type="entry name" value="Periplasmic binding protein-like II"/>
    <property type="match status" value="1"/>
</dbReference>
<accession>A0AAE9L4L5</accession>
<dbReference type="RefSeq" id="WP_144196470.1">
    <property type="nucleotide sequence ID" value="NZ_CAJPVH010000014.1"/>
</dbReference>
<reference evidence="4" key="3">
    <citation type="submission" date="2022-05" db="EMBL/GenBank/DDBJ databases">
        <authorList>
            <person name="Kunte H.-J."/>
        </authorList>
    </citation>
    <scope>NUCLEOTIDE SEQUENCE</scope>
    <source>
        <strain evidence="4">G5</strain>
    </source>
</reference>
<organism evidence="4 6">
    <name type="scientific">Cupriavidus campinensis</name>
    <dbReference type="NCBI Taxonomy" id="151783"/>
    <lineage>
        <taxon>Bacteria</taxon>
        <taxon>Pseudomonadati</taxon>
        <taxon>Pseudomonadota</taxon>
        <taxon>Betaproteobacteria</taxon>
        <taxon>Burkholderiales</taxon>
        <taxon>Burkholderiaceae</taxon>
        <taxon>Cupriavidus</taxon>
    </lineage>
</organism>
<dbReference type="PANTHER" id="PTHR42928:SF5">
    <property type="entry name" value="BLR1237 PROTEIN"/>
    <property type="match status" value="1"/>
</dbReference>
<feature type="chain" id="PRO_5041985752" evidence="2">
    <location>
        <begin position="30"/>
        <end position="329"/>
    </location>
</feature>
<dbReference type="Proteomes" id="UP000318943">
    <property type="component" value="Unassembled WGS sequence"/>
</dbReference>
<gene>
    <name evidence="3" type="ORF">FGG12_04605</name>
    <name evidence="4" type="ORF">M5D45_26180</name>
</gene>
<dbReference type="AlphaFoldDB" id="A0AAE9L4L5"/>
<evidence type="ECO:0000256" key="2">
    <source>
        <dbReference type="SAM" id="SignalP"/>
    </source>
</evidence>
<proteinExistence type="inferred from homology"/>
<dbReference type="CDD" id="cd13578">
    <property type="entry name" value="PBP2_Bug27"/>
    <property type="match status" value="1"/>
</dbReference>
<feature type="signal peptide" evidence="2">
    <location>
        <begin position="1"/>
        <end position="29"/>
    </location>
</feature>
<reference evidence="3 5" key="1">
    <citation type="submission" date="2019-05" db="EMBL/GenBank/DDBJ databases">
        <title>Whole genome sequence analysis of Cupriavidus campinensis S14E4C strain.</title>
        <authorList>
            <person name="Abbaszade G."/>
            <person name="Szabo A."/>
            <person name="Toumi M."/>
            <person name="Toth E."/>
        </authorList>
    </citation>
    <scope>NUCLEOTIDE SEQUENCE [LARGE SCALE GENOMIC DNA]</scope>
    <source>
        <strain evidence="3 5">S14E4C</strain>
    </source>
</reference>
<keyword evidence="2" id="KW-0732">Signal</keyword>
<dbReference type="Pfam" id="PF03401">
    <property type="entry name" value="TctC"/>
    <property type="match status" value="1"/>
</dbReference>
<reference evidence="4" key="2">
    <citation type="journal article" date="2022" name="Microbiol. Resour. Announc.">
        <title>Genome Sequence of Cupriavidus campinensis Strain G5, a Member of a Bacterial Consortium Capable of Polyethylene Degradation.</title>
        <authorList>
            <person name="Schneider B."/>
            <person name="Pfeiffer F."/>
            <person name="Dyall-Smith M."/>
            <person name="Kunte H.J."/>
        </authorList>
    </citation>
    <scope>NUCLEOTIDE SEQUENCE</scope>
    <source>
        <strain evidence="4">G5</strain>
    </source>
</reference>
<dbReference type="Gene3D" id="3.40.190.150">
    <property type="entry name" value="Bordetella uptake gene, domain 1"/>
    <property type="match status" value="1"/>
</dbReference>
<sequence length="329" mass="34186">MHRRTLVKALCAVAVTVATPAISGTSAFAQDYPSRPIRLIVPFAPGGVSDTSARVIADRLGQRLGQQIVVDNKPGASGNIGSAMVAQSAPDGYTLLLGFDGTIVINPHVFPKVPFDPVKDFVPVGKIGDAALILITHPSVPAKNLKELVAYSQTRPEGLSYGSAGTGSTPHLAGELLKARTGLKMTHIPYKGGGQAMGDLVGGTLPVLYTAVAGAQQYVKTGKATAIAVSGASRVSTLPDVPTLEESGAPGLVSDSWVGLLAPAKTPKEIVDRLSKELNVVVNQPETRERLATLGIDPVGNSSEAFGKQIQADLKKYGEVVKTANIKVE</sequence>
<dbReference type="SUPFAM" id="SSF53850">
    <property type="entry name" value="Periplasmic binding protein-like II"/>
    <property type="match status" value="1"/>
</dbReference>
<dbReference type="Proteomes" id="UP001056132">
    <property type="component" value="Chromosome 2"/>
</dbReference>
<evidence type="ECO:0000313" key="5">
    <source>
        <dbReference type="Proteomes" id="UP000318943"/>
    </source>
</evidence>
<evidence type="ECO:0000256" key="1">
    <source>
        <dbReference type="ARBA" id="ARBA00006987"/>
    </source>
</evidence>
<comment type="similarity">
    <text evidence="1">Belongs to the UPF0065 (bug) family.</text>
</comment>
<evidence type="ECO:0000313" key="6">
    <source>
        <dbReference type="Proteomes" id="UP001056132"/>
    </source>
</evidence>
<dbReference type="KEGG" id="ccam:M5D45_26180"/>
<dbReference type="EMBL" id="CP097331">
    <property type="protein sequence ID" value="URF06584.1"/>
    <property type="molecule type" value="Genomic_DNA"/>
</dbReference>
<dbReference type="InterPro" id="IPR042100">
    <property type="entry name" value="Bug_dom1"/>
</dbReference>
<name>A0AAE9L4L5_9BURK</name>
<keyword evidence="5" id="KW-1185">Reference proteome</keyword>
<dbReference type="EMBL" id="VCIZ01000002">
    <property type="protein sequence ID" value="TSP13768.1"/>
    <property type="molecule type" value="Genomic_DNA"/>
</dbReference>
<dbReference type="InterPro" id="IPR005064">
    <property type="entry name" value="BUG"/>
</dbReference>